<comment type="caution">
    <text evidence="1">The sequence shown here is derived from an EMBL/GenBank/DDBJ whole genome shotgun (WGS) entry which is preliminary data.</text>
</comment>
<reference evidence="1 2" key="1">
    <citation type="submission" date="2017-10" db="EMBL/GenBank/DDBJ databases">
        <title>Bacillus sp. nov., a halophilic bacterium isolated from a Keqin Lake.</title>
        <authorList>
            <person name="Wang H."/>
        </authorList>
    </citation>
    <scope>NUCLEOTIDE SEQUENCE [LARGE SCALE GENOMIC DNA]</scope>
    <source>
        <strain evidence="1 2">KCTC 13187</strain>
    </source>
</reference>
<accession>A0A3A9K3F5</accession>
<dbReference type="EMBL" id="PDOE01000011">
    <property type="protein sequence ID" value="RKL65808.1"/>
    <property type="molecule type" value="Genomic_DNA"/>
</dbReference>
<dbReference type="Proteomes" id="UP000281498">
    <property type="component" value="Unassembled WGS sequence"/>
</dbReference>
<evidence type="ECO:0000313" key="1">
    <source>
        <dbReference type="EMBL" id="RKL65808.1"/>
    </source>
</evidence>
<organism evidence="1 2">
    <name type="scientific">Salipaludibacillus neizhouensis</name>
    <dbReference type="NCBI Taxonomy" id="885475"/>
    <lineage>
        <taxon>Bacteria</taxon>
        <taxon>Bacillati</taxon>
        <taxon>Bacillota</taxon>
        <taxon>Bacilli</taxon>
        <taxon>Bacillales</taxon>
        <taxon>Bacillaceae</taxon>
    </lineage>
</organism>
<gene>
    <name evidence="1" type="ORF">CR203_18270</name>
</gene>
<protein>
    <submittedName>
        <fullName evidence="1">Uncharacterized protein</fullName>
    </submittedName>
</protein>
<name>A0A3A9K3F5_9BACI</name>
<dbReference type="AlphaFoldDB" id="A0A3A9K3F5"/>
<dbReference type="RefSeq" id="WP_110937930.1">
    <property type="nucleotide sequence ID" value="NZ_KZ614147.1"/>
</dbReference>
<keyword evidence="2" id="KW-1185">Reference proteome</keyword>
<evidence type="ECO:0000313" key="2">
    <source>
        <dbReference type="Proteomes" id="UP000281498"/>
    </source>
</evidence>
<sequence>MQYDFLNKFENISKLEEVFDVIENIFRENFVNAYIPSLINEGKFIGEDGKDFYLKLVLMHQNNKINRTWLLNNLIFNLPDPDHMDEESPFLYNLIVYRNYKNKKIYQLHPLLTNDERYVEYGVANNKYVEAYFNSEYHERQGQPIFFVNNDDNYYILKELLSDYVNEPQSNVYPKYELVAEFEYRNTNKHIVSDISEIRNEKGFIDFNSNEKNIWVRGSIRIPLKEIKSENHRNIQVIDLGIGHIRIHNPSNYTGDKEDGFVVFKKEVIKILTQFYYLYDIELIEKENNGNRILVDYFEDKVVLWEGEYNKLPNEIKDKIDVFNYVPSDEDKELISPAMYTMQIEGSWNWDEKLLPDKKLAYEIKSMFFERAIDMQLSFLYPEQLIDLQNFIRKIERLTDIKLENFNLVKDVRSLIQIRDSELKEERLQRVDILELYMKYCHAVAKRLENVRK</sequence>
<proteinExistence type="predicted"/>
<dbReference type="OrthoDB" id="2987570at2"/>